<reference evidence="2 3" key="1">
    <citation type="submission" date="2019-06" db="EMBL/GenBank/DDBJ databases">
        <title>Sequencing the genomes of 1000 actinobacteria strains.</title>
        <authorList>
            <person name="Klenk H.-P."/>
        </authorList>
    </citation>
    <scope>NUCLEOTIDE SEQUENCE [LARGE SCALE GENOMIC DNA]</scope>
    <source>
        <strain evidence="2 3">DSM 102200</strain>
    </source>
</reference>
<proteinExistence type="predicted"/>
<feature type="transmembrane region" description="Helical" evidence="1">
    <location>
        <begin position="21"/>
        <end position="39"/>
    </location>
</feature>
<dbReference type="Proteomes" id="UP000316096">
    <property type="component" value="Unassembled WGS sequence"/>
</dbReference>
<gene>
    <name evidence="2" type="ORF">FB559_6855</name>
</gene>
<name>A0A543CVK9_9ACTN</name>
<keyword evidence="1" id="KW-1133">Transmembrane helix</keyword>
<dbReference type="EMBL" id="VFOZ01000001">
    <property type="protein sequence ID" value="TQM01111.1"/>
    <property type="molecule type" value="Genomic_DNA"/>
</dbReference>
<sequence>MWLSHIQVAYLGKIGRMRRREFIEAAVWWTVLFAAYLAIISTISLTEIIVGAVTAGAGAGGAILTRRRLLAADNDERYRPRGGWARWLLRLPDQIAVGFVRLLRPRGEFAEIRLPEDEPAAARRGYAALVLSVAPDTYVADVDPERNVLVVHRIGERPSALEREVTR</sequence>
<evidence type="ECO:0000313" key="2">
    <source>
        <dbReference type="EMBL" id="TQM01111.1"/>
    </source>
</evidence>
<feature type="transmembrane region" description="Helical" evidence="1">
    <location>
        <begin position="45"/>
        <end position="64"/>
    </location>
</feature>
<accession>A0A543CVK9</accession>
<protein>
    <submittedName>
        <fullName evidence="2">Uncharacterized protein</fullName>
    </submittedName>
</protein>
<keyword evidence="1" id="KW-0812">Transmembrane</keyword>
<comment type="caution">
    <text evidence="2">The sequence shown here is derived from an EMBL/GenBank/DDBJ whole genome shotgun (WGS) entry which is preliminary data.</text>
</comment>
<keyword evidence="3" id="KW-1185">Reference proteome</keyword>
<evidence type="ECO:0000313" key="3">
    <source>
        <dbReference type="Proteomes" id="UP000316096"/>
    </source>
</evidence>
<keyword evidence="1" id="KW-0472">Membrane</keyword>
<evidence type="ECO:0000256" key="1">
    <source>
        <dbReference type="SAM" id="Phobius"/>
    </source>
</evidence>
<organism evidence="2 3">
    <name type="scientific">Actinoallomurus bryophytorum</name>
    <dbReference type="NCBI Taxonomy" id="1490222"/>
    <lineage>
        <taxon>Bacteria</taxon>
        <taxon>Bacillati</taxon>
        <taxon>Actinomycetota</taxon>
        <taxon>Actinomycetes</taxon>
        <taxon>Streptosporangiales</taxon>
        <taxon>Thermomonosporaceae</taxon>
        <taxon>Actinoallomurus</taxon>
    </lineage>
</organism>
<dbReference type="AlphaFoldDB" id="A0A543CVK9"/>